<name>A0A6I5NGR1_9BIFI</name>
<proteinExistence type="predicted"/>
<accession>A0A6I5NGR1</accession>
<dbReference type="Proteomes" id="UP000469292">
    <property type="component" value="Unassembled WGS sequence"/>
</dbReference>
<evidence type="ECO:0000313" key="3">
    <source>
        <dbReference type="EMBL" id="NEG69553.1"/>
    </source>
</evidence>
<keyword evidence="2" id="KW-1133">Transmembrane helix</keyword>
<keyword evidence="2" id="KW-0472">Membrane</keyword>
<evidence type="ECO:0000313" key="4">
    <source>
        <dbReference type="Proteomes" id="UP000469292"/>
    </source>
</evidence>
<feature type="region of interest" description="Disordered" evidence="1">
    <location>
        <begin position="192"/>
        <end position="304"/>
    </location>
</feature>
<keyword evidence="2" id="KW-0812">Transmembrane</keyword>
<organism evidence="3 4">
    <name type="scientific">Bifidobacterium choloepi</name>
    <dbReference type="NCBI Taxonomy" id="2614131"/>
    <lineage>
        <taxon>Bacteria</taxon>
        <taxon>Bacillati</taxon>
        <taxon>Actinomycetota</taxon>
        <taxon>Actinomycetes</taxon>
        <taxon>Bifidobacteriales</taxon>
        <taxon>Bifidobacteriaceae</taxon>
        <taxon>Bifidobacterium</taxon>
    </lineage>
</organism>
<feature type="transmembrane region" description="Helical" evidence="2">
    <location>
        <begin position="156"/>
        <end position="181"/>
    </location>
</feature>
<evidence type="ECO:0000256" key="1">
    <source>
        <dbReference type="SAM" id="MobiDB-lite"/>
    </source>
</evidence>
<sequence>MTNNKTSDNKNNNDFTTINKETAMSNTNNTVNNTVPNNDATEQYTQPIAAQQPAAQPETTVLYDQTATYSQQQPVADGGNGAVPPYAPGQPAGDFGQVPNGKKAGKAKKKDDRKWDGNAIAGFAGSFVFAPVGLAFSTKSLVDNHKKEKKGWGLALAGTIIGGIVSLGMSVALFTGGFGAIGHGNFDRGLENGKGSISQQMDGFGGSDMFGLGGSSQLGGSGSTGGMMGMPGAGSSDGMSGERPDFSNGAPSDGDSTDGSNSDKSNSDKSDSSDDSTSSAFRGRGQFTPGQSAPTQSTPDTEEA</sequence>
<feature type="compositionally biased region" description="Gly residues" evidence="1">
    <location>
        <begin position="203"/>
        <end position="232"/>
    </location>
</feature>
<dbReference type="AlphaFoldDB" id="A0A6I5NGR1"/>
<comment type="caution">
    <text evidence="3">The sequence shown here is derived from an EMBL/GenBank/DDBJ whole genome shotgun (WGS) entry which is preliminary data.</text>
</comment>
<evidence type="ECO:0000256" key="2">
    <source>
        <dbReference type="SAM" id="Phobius"/>
    </source>
</evidence>
<gene>
    <name evidence="3" type="ORF">F6S87_02740</name>
</gene>
<dbReference type="EMBL" id="VYSG01000001">
    <property type="protein sequence ID" value="NEG69553.1"/>
    <property type="molecule type" value="Genomic_DNA"/>
</dbReference>
<protein>
    <submittedName>
        <fullName evidence="3">DUF4190 domain-containing protein</fullName>
    </submittedName>
</protein>
<reference evidence="3 4" key="1">
    <citation type="submission" date="2019-09" db="EMBL/GenBank/DDBJ databases">
        <title>Phylogenetic characterization of a novel taxon of the genus Bifidobacterium: Bifidobacterium choloepi sp. nov.</title>
        <authorList>
            <person name="Modesto M."/>
            <person name="Satti M."/>
        </authorList>
    </citation>
    <scope>NUCLEOTIDE SEQUENCE [LARGE SCALE GENOMIC DNA]</scope>
    <source>
        <strain evidence="3 4">BRDM6</strain>
    </source>
</reference>
<feature type="compositionally biased region" description="Low complexity" evidence="1">
    <location>
        <begin position="252"/>
        <end position="264"/>
    </location>
</feature>
<keyword evidence="4" id="KW-1185">Reference proteome</keyword>
<feature type="compositionally biased region" description="Polar residues" evidence="1">
    <location>
        <begin position="288"/>
        <end position="304"/>
    </location>
</feature>
<dbReference type="RefSeq" id="WP_163227104.1">
    <property type="nucleotide sequence ID" value="NZ_VYSG01000001.1"/>
</dbReference>
<feature type="transmembrane region" description="Helical" evidence="2">
    <location>
        <begin position="115"/>
        <end position="136"/>
    </location>
</feature>
<feature type="region of interest" description="Disordered" evidence="1">
    <location>
        <begin position="72"/>
        <end position="112"/>
    </location>
</feature>